<dbReference type="Proteomes" id="UP000321547">
    <property type="component" value="Unassembled WGS sequence"/>
</dbReference>
<sequence>MWKWIILTILIMPALELAVILWAGSLVGGWSVFGFILLTGFIGAVLAKQQGAETLQQANERMQRSEMPGEQIFDGICILVGGLLLLTPGFITDTIGFSLLLPFSRGPLKQLLKRQIEQMVRNGQVITYRRF</sequence>
<dbReference type="RefSeq" id="WP_089829457.1">
    <property type="nucleotide sequence ID" value="NZ_BJWI01000001.1"/>
</dbReference>
<dbReference type="AlphaFoldDB" id="A0A1I5L648"/>
<dbReference type="GO" id="GO:0016020">
    <property type="term" value="C:membrane"/>
    <property type="evidence" value="ECO:0007669"/>
    <property type="project" value="InterPro"/>
</dbReference>
<dbReference type="Proteomes" id="UP000242243">
    <property type="component" value="Unassembled WGS sequence"/>
</dbReference>
<keyword evidence="1" id="KW-1133">Transmembrane helix</keyword>
<dbReference type="PANTHER" id="PTHR35335">
    <property type="entry name" value="UPF0716 PROTEIN FXSA"/>
    <property type="match status" value="1"/>
</dbReference>
<protein>
    <submittedName>
        <fullName evidence="3">UPF0716 protein FxsA</fullName>
    </submittedName>
</protein>
<keyword evidence="1" id="KW-0812">Transmembrane</keyword>
<organism evidence="3 4">
    <name type="scientific">Halolactibacillus halophilus</name>
    <dbReference type="NCBI Taxonomy" id="306540"/>
    <lineage>
        <taxon>Bacteria</taxon>
        <taxon>Bacillati</taxon>
        <taxon>Bacillota</taxon>
        <taxon>Bacilli</taxon>
        <taxon>Bacillales</taxon>
        <taxon>Bacillaceae</taxon>
        <taxon>Halolactibacillus</taxon>
    </lineage>
</organism>
<proteinExistence type="predicted"/>
<reference evidence="2 5" key="2">
    <citation type="submission" date="2019-07" db="EMBL/GenBank/DDBJ databases">
        <title>Whole genome shotgun sequence of Halolactibacillus halophilus NBRC 100868.</title>
        <authorList>
            <person name="Hosoyama A."/>
            <person name="Uohara A."/>
            <person name="Ohji S."/>
            <person name="Ichikawa N."/>
        </authorList>
    </citation>
    <scope>NUCLEOTIDE SEQUENCE [LARGE SCALE GENOMIC DNA]</scope>
    <source>
        <strain evidence="2 5">NBRC 100868</strain>
    </source>
</reference>
<accession>A0A1I5L648</accession>
<gene>
    <name evidence="2" type="ORF">HHA03_01870</name>
    <name evidence="3" type="ORF">SAMN05421839_101203</name>
</gene>
<dbReference type="OrthoDB" id="9792788at2"/>
<evidence type="ECO:0000313" key="3">
    <source>
        <dbReference type="EMBL" id="SFO92346.1"/>
    </source>
</evidence>
<reference evidence="3 4" key="1">
    <citation type="submission" date="2016-10" db="EMBL/GenBank/DDBJ databases">
        <authorList>
            <person name="de Groot N.N."/>
        </authorList>
    </citation>
    <scope>NUCLEOTIDE SEQUENCE [LARGE SCALE GENOMIC DNA]</scope>
    <source>
        <strain evidence="3 4">DSM 17073</strain>
    </source>
</reference>
<dbReference type="EMBL" id="FOXC01000001">
    <property type="protein sequence ID" value="SFO92346.1"/>
    <property type="molecule type" value="Genomic_DNA"/>
</dbReference>
<evidence type="ECO:0000313" key="5">
    <source>
        <dbReference type="Proteomes" id="UP000321547"/>
    </source>
</evidence>
<keyword evidence="1" id="KW-0472">Membrane</keyword>
<feature type="transmembrane region" description="Helical" evidence="1">
    <location>
        <begin position="28"/>
        <end position="47"/>
    </location>
</feature>
<keyword evidence="5" id="KW-1185">Reference proteome</keyword>
<evidence type="ECO:0000313" key="2">
    <source>
        <dbReference type="EMBL" id="GEM00655.1"/>
    </source>
</evidence>
<evidence type="ECO:0000256" key="1">
    <source>
        <dbReference type="SAM" id="Phobius"/>
    </source>
</evidence>
<dbReference type="PANTHER" id="PTHR35335:SF1">
    <property type="entry name" value="UPF0716 PROTEIN FXSA"/>
    <property type="match status" value="1"/>
</dbReference>
<name>A0A1I5L648_9BACI</name>
<evidence type="ECO:0000313" key="4">
    <source>
        <dbReference type="Proteomes" id="UP000242243"/>
    </source>
</evidence>
<dbReference type="InterPro" id="IPR007313">
    <property type="entry name" value="FxsA"/>
</dbReference>
<dbReference type="EMBL" id="BJWI01000001">
    <property type="protein sequence ID" value="GEM00655.1"/>
    <property type="molecule type" value="Genomic_DNA"/>
</dbReference>
<feature type="transmembrane region" description="Helical" evidence="1">
    <location>
        <begin position="72"/>
        <end position="91"/>
    </location>
</feature>
<dbReference type="Pfam" id="PF04186">
    <property type="entry name" value="FxsA"/>
    <property type="match status" value="1"/>
</dbReference>
<dbReference type="STRING" id="306540.SAMN05421839_101203"/>
<dbReference type="NCBIfam" id="NF008528">
    <property type="entry name" value="PRK11463.1-2"/>
    <property type="match status" value="1"/>
</dbReference>